<evidence type="ECO:0000256" key="9">
    <source>
        <dbReference type="ARBA" id="ARBA00022989"/>
    </source>
</evidence>
<dbReference type="PANTHER" id="PTHR24365:SF522">
    <property type="entry name" value="LOW QUALITY PROTEIN: TOLL-LIKE RECEPTOR 13-RELATED"/>
    <property type="match status" value="1"/>
</dbReference>
<evidence type="ECO:0000256" key="7">
    <source>
        <dbReference type="ARBA" id="ARBA00022737"/>
    </source>
</evidence>
<dbReference type="FunFam" id="3.80.10.10:FF:000770">
    <property type="entry name" value="Uncharacterized protein"/>
    <property type="match status" value="1"/>
</dbReference>
<dbReference type="PROSITE" id="PS51450">
    <property type="entry name" value="LRR"/>
    <property type="match status" value="4"/>
</dbReference>
<keyword evidence="11" id="KW-0675">Receptor</keyword>
<comment type="similarity">
    <text evidence="2">Belongs to the Toll-like receptor family.</text>
</comment>
<dbReference type="Ensembl" id="ENSCMIT00000048819.1">
    <property type="protein sequence ID" value="ENSCMIP00000048145.1"/>
    <property type="gene ID" value="ENSCMIG00000019690.1"/>
</dbReference>
<keyword evidence="12" id="KW-0325">Glycoprotein</keyword>
<keyword evidence="8" id="KW-0391">Immunity</keyword>
<dbReference type="PRINTS" id="PR01537">
    <property type="entry name" value="INTRLKN1R1F"/>
</dbReference>
<dbReference type="AlphaFoldDB" id="A0A4W3KJB0"/>
<evidence type="ECO:0000256" key="5">
    <source>
        <dbReference type="ARBA" id="ARBA00022692"/>
    </source>
</evidence>
<dbReference type="InterPro" id="IPR035897">
    <property type="entry name" value="Toll_tir_struct_dom_sf"/>
</dbReference>
<dbReference type="InterPro" id="IPR000157">
    <property type="entry name" value="TIR_dom"/>
</dbReference>
<dbReference type="STRING" id="7868.ENSCMIP00000048145"/>
<keyword evidence="3" id="KW-0399">Innate immunity</keyword>
<dbReference type="GeneTree" id="ENSGT00940000163999"/>
<reference evidence="18" key="2">
    <citation type="journal article" date="2007" name="PLoS Biol.">
        <title>Survey sequencing and comparative analysis of the elephant shark (Callorhinchus milii) genome.</title>
        <authorList>
            <person name="Venkatesh B."/>
            <person name="Kirkness E.F."/>
            <person name="Loh Y.H."/>
            <person name="Halpern A.L."/>
            <person name="Lee A.P."/>
            <person name="Johnson J."/>
            <person name="Dandona N."/>
            <person name="Viswanathan L.D."/>
            <person name="Tay A."/>
            <person name="Venter J.C."/>
            <person name="Strausberg R.L."/>
            <person name="Brenner S."/>
        </authorList>
    </citation>
    <scope>NUCLEOTIDE SEQUENCE [LARGE SCALE GENOMIC DNA]</scope>
</reference>
<evidence type="ECO:0000256" key="8">
    <source>
        <dbReference type="ARBA" id="ARBA00022859"/>
    </source>
</evidence>
<keyword evidence="5 14" id="KW-0812">Transmembrane</keyword>
<feature type="signal peptide" evidence="15">
    <location>
        <begin position="1"/>
        <end position="31"/>
    </location>
</feature>
<feature type="chain" id="PRO_5021198673" evidence="15">
    <location>
        <begin position="32"/>
        <end position="915"/>
    </location>
</feature>
<protein>
    <submittedName>
        <fullName evidence="17">Toll-like receptor 22</fullName>
    </submittedName>
</protein>
<dbReference type="SUPFAM" id="SSF52058">
    <property type="entry name" value="L domain-like"/>
    <property type="match status" value="2"/>
</dbReference>
<keyword evidence="10 14" id="KW-0472">Membrane</keyword>
<dbReference type="InterPro" id="IPR032675">
    <property type="entry name" value="LRR_dom_sf"/>
</dbReference>
<dbReference type="Gene3D" id="3.80.10.10">
    <property type="entry name" value="Ribonuclease Inhibitor"/>
    <property type="match status" value="4"/>
</dbReference>
<name>A0A4W3KJB0_CALMI</name>
<evidence type="ECO:0000256" key="3">
    <source>
        <dbReference type="ARBA" id="ARBA00022588"/>
    </source>
</evidence>
<evidence type="ECO:0000313" key="17">
    <source>
        <dbReference type="Ensembl" id="ENSCMIP00000048145.1"/>
    </source>
</evidence>
<sequence>QFTLQHILCWGTMCRVSHLLVLVCVCQYVSQRRGLSFSLSHCQVHGSLWDKTDLKVLCYRMQLVSVPGYIPNNTQDLDLSENRIVSLQGASFQHLQRLQTLNVSKNQIQEVSPGALSSLRNLTLLNLAFNRFSQLSQDTFSGLTSLKILLLHHNYISFIQPTAFLSLTQLQVLNLTSNRLGSLRSAAAALNLPSLEDLHLANNSLANFSTQDIPAVSRTLKMLDVSRNPLSLVNITNGVLSHLRFLNLSFAGTNQTFILQVGEEMFLDGIEGLALGGVLLPLPGILAFLRNLKAVSLKEIQLSYLGLTETHPLVPQICHLLQSLKILDLRRNGFVTLNESFCLNLEMLDLRFNRIAHINSNAFSSLNKLKKLLLSGNKLTTVTPRSFTGLSRLVWLDLGGNSLLEIKNFSESLKNLEILDLQSNKLNSITKNTFINLMSLGELVLGDNQISKLQEGSFQGLSNLTVLSLGSNRLTAGTLRDHVFSGLDSLKVLNLFKNFLSYPSSARLDTPPFRSLKSLQYLHINSQNHNGFQNFPSNFLEGLTSLKEIHCGNIVVSFFDPETFRHVPQLTLLDLSNNPLYSISPGLFQSLPALQELHLKKVNVQNLDFLLKGNLTKLKLLRAVSNSIDIVNQSHIEAMPSLTYLDLRENALFCSCKNSWFQNWSLFDQMTQVIYFDEYTCAYPPNLKGNKLINFDSNSCSADVGFVLYICSFIGIIMTVLCSFVYQFWRWQIVYTYYLFLAFIYEKHKRYNNQTHLYDAFVSYNTHDEQWVLNELLPNLERNNKWKLCLHHRDFEPGKPIIDNIVDSIYKSRKTICVISRHYLESEWCSKEIQVASFKLFDEHNDVLVLVFLEDLPANCLSPYHRMRKLVKKKTYLQWPQHQEEMDLFWHRLGVALKTKFQNVAEWESNGDDWY</sequence>
<keyword evidence="9 14" id="KW-1133">Transmembrane helix</keyword>
<feature type="transmembrane region" description="Helical" evidence="14">
    <location>
        <begin position="706"/>
        <end position="729"/>
    </location>
</feature>
<evidence type="ECO:0000313" key="18">
    <source>
        <dbReference type="Proteomes" id="UP000314986"/>
    </source>
</evidence>
<dbReference type="OMA" id="YSWELTN"/>
<keyword evidence="7" id="KW-0677">Repeat</keyword>
<organism evidence="17 18">
    <name type="scientific">Callorhinchus milii</name>
    <name type="common">Ghost shark</name>
    <dbReference type="NCBI Taxonomy" id="7868"/>
    <lineage>
        <taxon>Eukaryota</taxon>
        <taxon>Metazoa</taxon>
        <taxon>Chordata</taxon>
        <taxon>Craniata</taxon>
        <taxon>Vertebrata</taxon>
        <taxon>Chondrichthyes</taxon>
        <taxon>Holocephali</taxon>
        <taxon>Chimaeriformes</taxon>
        <taxon>Callorhinchidae</taxon>
        <taxon>Callorhinchus</taxon>
    </lineage>
</organism>
<dbReference type="InterPro" id="IPR003591">
    <property type="entry name" value="Leu-rich_rpt_typical-subtyp"/>
</dbReference>
<dbReference type="GO" id="GO:0038023">
    <property type="term" value="F:signaling receptor activity"/>
    <property type="evidence" value="ECO:0007669"/>
    <property type="project" value="TreeGrafter"/>
</dbReference>
<dbReference type="PANTHER" id="PTHR24365">
    <property type="entry name" value="TOLL-LIKE RECEPTOR"/>
    <property type="match status" value="1"/>
</dbReference>
<feature type="domain" description="TIR" evidence="16">
    <location>
        <begin position="756"/>
        <end position="897"/>
    </location>
</feature>
<dbReference type="SMART" id="SM00365">
    <property type="entry name" value="LRR_SD22"/>
    <property type="match status" value="8"/>
</dbReference>
<evidence type="ECO:0000256" key="2">
    <source>
        <dbReference type="ARBA" id="ARBA00009634"/>
    </source>
</evidence>
<evidence type="ECO:0000256" key="4">
    <source>
        <dbReference type="ARBA" id="ARBA00022614"/>
    </source>
</evidence>
<keyword evidence="18" id="KW-1185">Reference proteome</keyword>
<accession>A0A4W3KJB0</accession>
<dbReference type="GO" id="GO:0006954">
    <property type="term" value="P:inflammatory response"/>
    <property type="evidence" value="ECO:0007669"/>
    <property type="project" value="UniProtKB-KW"/>
</dbReference>
<keyword evidence="4" id="KW-0433">Leucine-rich repeat</keyword>
<keyword evidence="13" id="KW-0395">Inflammatory response</keyword>
<evidence type="ECO:0000256" key="13">
    <source>
        <dbReference type="ARBA" id="ARBA00023198"/>
    </source>
</evidence>
<proteinExistence type="inferred from homology"/>
<evidence type="ECO:0000256" key="14">
    <source>
        <dbReference type="SAM" id="Phobius"/>
    </source>
</evidence>
<evidence type="ECO:0000256" key="11">
    <source>
        <dbReference type="ARBA" id="ARBA00023170"/>
    </source>
</evidence>
<reference evidence="17" key="5">
    <citation type="submission" date="2025-09" db="UniProtKB">
        <authorList>
            <consortium name="Ensembl"/>
        </authorList>
    </citation>
    <scope>IDENTIFICATION</scope>
</reference>
<evidence type="ECO:0000256" key="1">
    <source>
        <dbReference type="ARBA" id="ARBA00004479"/>
    </source>
</evidence>
<dbReference type="SMART" id="SM00255">
    <property type="entry name" value="TIR"/>
    <property type="match status" value="1"/>
</dbReference>
<evidence type="ECO:0000256" key="6">
    <source>
        <dbReference type="ARBA" id="ARBA00022729"/>
    </source>
</evidence>
<dbReference type="GO" id="GO:0005886">
    <property type="term" value="C:plasma membrane"/>
    <property type="evidence" value="ECO:0007669"/>
    <property type="project" value="TreeGrafter"/>
</dbReference>
<dbReference type="PROSITE" id="PS50104">
    <property type="entry name" value="TIR"/>
    <property type="match status" value="1"/>
</dbReference>
<dbReference type="InterPro" id="IPR001611">
    <property type="entry name" value="Leu-rich_rpt"/>
</dbReference>
<dbReference type="Pfam" id="PF01582">
    <property type="entry name" value="TIR"/>
    <property type="match status" value="1"/>
</dbReference>
<dbReference type="GO" id="GO:0045087">
    <property type="term" value="P:innate immune response"/>
    <property type="evidence" value="ECO:0007669"/>
    <property type="project" value="UniProtKB-KW"/>
</dbReference>
<evidence type="ECO:0000256" key="10">
    <source>
        <dbReference type="ARBA" id="ARBA00023136"/>
    </source>
</evidence>
<dbReference type="FunFam" id="3.40.50.10140:FF:000001">
    <property type="entry name" value="Toll-like receptor 2"/>
    <property type="match status" value="1"/>
</dbReference>
<evidence type="ECO:0000256" key="15">
    <source>
        <dbReference type="SAM" id="SignalP"/>
    </source>
</evidence>
<evidence type="ECO:0000256" key="12">
    <source>
        <dbReference type="ARBA" id="ARBA00023180"/>
    </source>
</evidence>
<reference evidence="18" key="3">
    <citation type="journal article" date="2014" name="Nature">
        <title>Elephant shark genome provides unique insights into gnathostome evolution.</title>
        <authorList>
            <consortium name="International Elephant Shark Genome Sequencing Consortium"/>
            <person name="Venkatesh B."/>
            <person name="Lee A.P."/>
            <person name="Ravi V."/>
            <person name="Maurya A.K."/>
            <person name="Lian M.M."/>
            <person name="Swann J.B."/>
            <person name="Ohta Y."/>
            <person name="Flajnik M.F."/>
            <person name="Sutoh Y."/>
            <person name="Kasahara M."/>
            <person name="Hoon S."/>
            <person name="Gangu V."/>
            <person name="Roy S.W."/>
            <person name="Irimia M."/>
            <person name="Korzh V."/>
            <person name="Kondrychyn I."/>
            <person name="Lim Z.W."/>
            <person name="Tay B.H."/>
            <person name="Tohari S."/>
            <person name="Kong K.W."/>
            <person name="Ho S."/>
            <person name="Lorente-Galdos B."/>
            <person name="Quilez J."/>
            <person name="Marques-Bonet T."/>
            <person name="Raney B.J."/>
            <person name="Ingham P.W."/>
            <person name="Tay A."/>
            <person name="Hillier L.W."/>
            <person name="Minx P."/>
            <person name="Boehm T."/>
            <person name="Wilson R.K."/>
            <person name="Brenner S."/>
            <person name="Warren W.C."/>
        </authorList>
    </citation>
    <scope>NUCLEOTIDE SEQUENCE [LARGE SCALE GENOMIC DNA]</scope>
</reference>
<dbReference type="Gene3D" id="3.40.50.10140">
    <property type="entry name" value="Toll/interleukin-1 receptor homology (TIR) domain"/>
    <property type="match status" value="1"/>
</dbReference>
<reference evidence="18" key="1">
    <citation type="journal article" date="2006" name="Science">
        <title>Ancient noncoding elements conserved in the human genome.</title>
        <authorList>
            <person name="Venkatesh B."/>
            <person name="Kirkness E.F."/>
            <person name="Loh Y.H."/>
            <person name="Halpern A.L."/>
            <person name="Lee A.P."/>
            <person name="Johnson J."/>
            <person name="Dandona N."/>
            <person name="Viswanathan L.D."/>
            <person name="Tay A."/>
            <person name="Venter J.C."/>
            <person name="Strausberg R.L."/>
            <person name="Brenner S."/>
        </authorList>
    </citation>
    <scope>NUCLEOTIDE SEQUENCE [LARGE SCALE GENOMIC DNA]</scope>
</reference>
<dbReference type="GO" id="GO:0002224">
    <property type="term" value="P:toll-like receptor signaling pathway"/>
    <property type="evidence" value="ECO:0007669"/>
    <property type="project" value="TreeGrafter"/>
</dbReference>
<dbReference type="SUPFAM" id="SSF52200">
    <property type="entry name" value="Toll/Interleukin receptor TIR domain"/>
    <property type="match status" value="1"/>
</dbReference>
<comment type="subcellular location">
    <subcellularLocation>
        <location evidence="1">Membrane</location>
        <topology evidence="1">Single-pass type I membrane protein</topology>
    </subcellularLocation>
</comment>
<reference evidence="17" key="4">
    <citation type="submission" date="2025-08" db="UniProtKB">
        <authorList>
            <consortium name="Ensembl"/>
        </authorList>
    </citation>
    <scope>IDENTIFICATION</scope>
</reference>
<dbReference type="SMART" id="SM00369">
    <property type="entry name" value="LRR_TYP"/>
    <property type="match status" value="15"/>
</dbReference>
<dbReference type="InParanoid" id="A0A4W3KJB0"/>
<dbReference type="Pfam" id="PF13855">
    <property type="entry name" value="LRR_8"/>
    <property type="match status" value="4"/>
</dbReference>
<evidence type="ECO:0000259" key="16">
    <source>
        <dbReference type="PROSITE" id="PS50104"/>
    </source>
</evidence>
<dbReference type="Proteomes" id="UP000314986">
    <property type="component" value="Unassembled WGS sequence"/>
</dbReference>
<keyword evidence="6 15" id="KW-0732">Signal</keyword>